<accession>K9X696</accession>
<dbReference type="KEGG" id="csg:Cylst_6225"/>
<dbReference type="Gene3D" id="1.10.1200.10">
    <property type="entry name" value="ACP-like"/>
    <property type="match status" value="1"/>
</dbReference>
<dbReference type="PROSITE" id="PS50075">
    <property type="entry name" value="CARRIER"/>
    <property type="match status" value="1"/>
</dbReference>
<evidence type="ECO:0000313" key="2">
    <source>
        <dbReference type="EMBL" id="AFZ28185.1"/>
    </source>
</evidence>
<keyword evidence="3" id="KW-1185">Reference proteome</keyword>
<dbReference type="SUPFAM" id="SSF47336">
    <property type="entry name" value="ACP-like"/>
    <property type="match status" value="1"/>
</dbReference>
<proteinExistence type="predicted"/>
<protein>
    <recommendedName>
        <fullName evidence="1">Carrier domain-containing protein</fullName>
    </recommendedName>
</protein>
<dbReference type="Proteomes" id="UP000010475">
    <property type="component" value="Chromosome"/>
</dbReference>
<evidence type="ECO:0000313" key="3">
    <source>
        <dbReference type="Proteomes" id="UP000010475"/>
    </source>
</evidence>
<reference evidence="2 3" key="1">
    <citation type="submission" date="2012-06" db="EMBL/GenBank/DDBJ databases">
        <title>Finished chromosome of genome of Cylindrospermum stagnale PCC 7417.</title>
        <authorList>
            <consortium name="US DOE Joint Genome Institute"/>
            <person name="Gugger M."/>
            <person name="Coursin T."/>
            <person name="Rippka R."/>
            <person name="Tandeau De Marsac N."/>
            <person name="Huntemann M."/>
            <person name="Wei C.-L."/>
            <person name="Han J."/>
            <person name="Detter J.C."/>
            <person name="Han C."/>
            <person name="Tapia R."/>
            <person name="Chen A."/>
            <person name="Kyrpides N."/>
            <person name="Mavromatis K."/>
            <person name="Markowitz V."/>
            <person name="Szeto E."/>
            <person name="Ivanova N."/>
            <person name="Pagani I."/>
            <person name="Pati A."/>
            <person name="Goodwin L."/>
            <person name="Nordberg H.P."/>
            <person name="Cantor M.N."/>
            <person name="Hua S.X."/>
            <person name="Woyke T."/>
            <person name="Kerfeld C.A."/>
        </authorList>
    </citation>
    <scope>NUCLEOTIDE SEQUENCE [LARGE SCALE GENOMIC DNA]</scope>
    <source>
        <strain evidence="2 3">PCC 7417</strain>
    </source>
</reference>
<gene>
    <name evidence="2" type="ORF">Cylst_6225</name>
</gene>
<name>K9X696_9NOST</name>
<organism evidence="2 3">
    <name type="scientific">Cylindrospermum stagnale PCC 7417</name>
    <dbReference type="NCBI Taxonomy" id="56107"/>
    <lineage>
        <taxon>Bacteria</taxon>
        <taxon>Bacillati</taxon>
        <taxon>Cyanobacteriota</taxon>
        <taxon>Cyanophyceae</taxon>
        <taxon>Nostocales</taxon>
        <taxon>Nostocaceae</taxon>
        <taxon>Cylindrospermum</taxon>
    </lineage>
</organism>
<dbReference type="InterPro" id="IPR009081">
    <property type="entry name" value="PP-bd_ACP"/>
</dbReference>
<dbReference type="EMBL" id="CP003642">
    <property type="protein sequence ID" value="AFZ28185.1"/>
    <property type="molecule type" value="Genomic_DNA"/>
</dbReference>
<feature type="domain" description="Carrier" evidence="1">
    <location>
        <begin position="5"/>
        <end position="87"/>
    </location>
</feature>
<dbReference type="eggNOG" id="COG0236">
    <property type="taxonomic scope" value="Bacteria"/>
</dbReference>
<sequence>MTEVMTEEKIEQMLKEFITQELAYDQPNLVLTNNLKIIEQRIVDSMDLFRLVRFVEEEMGIFWEPEELVFKNFETIDHIKAYILRKLVSQHD</sequence>
<dbReference type="InterPro" id="IPR036736">
    <property type="entry name" value="ACP-like_sf"/>
</dbReference>
<evidence type="ECO:0000259" key="1">
    <source>
        <dbReference type="PROSITE" id="PS50075"/>
    </source>
</evidence>
<dbReference type="AlphaFoldDB" id="K9X696"/>
<dbReference type="HOGENOM" id="CLU_108696_16_0_3"/>
<dbReference type="STRING" id="56107.Cylst_6225"/>